<proteinExistence type="predicted"/>
<organism evidence="1 2">
    <name type="scientific">Cronobacter condimenti 1330</name>
    <dbReference type="NCBI Taxonomy" id="1073999"/>
    <lineage>
        <taxon>Bacteria</taxon>
        <taxon>Pseudomonadati</taxon>
        <taxon>Pseudomonadota</taxon>
        <taxon>Gammaproteobacteria</taxon>
        <taxon>Enterobacterales</taxon>
        <taxon>Enterobacteriaceae</taxon>
        <taxon>Cronobacter</taxon>
    </lineage>
</organism>
<dbReference type="EMBL" id="CAKW01000131">
    <property type="protein sequence ID" value="CCJ74288.1"/>
    <property type="molecule type" value="Genomic_DNA"/>
</dbReference>
<dbReference type="AlphaFoldDB" id="K8A319"/>
<protein>
    <submittedName>
        <fullName evidence="1">Uncharacterized protein</fullName>
    </submittedName>
</protein>
<name>K8A319_9ENTR</name>
<comment type="caution">
    <text evidence="1">The sequence shown here is derived from an EMBL/GenBank/DDBJ whole genome shotgun (WGS) entry which is preliminary data.</text>
</comment>
<reference evidence="1" key="1">
    <citation type="submission" date="2012-07" db="EMBL/GenBank/DDBJ databases">
        <authorList>
            <person name="Cummings C."/>
        </authorList>
    </citation>
    <scope>NUCLEOTIDE SEQUENCE</scope>
    <source>
        <strain evidence="1">1330</strain>
    </source>
</reference>
<sequence>MMLPIPSWIANRSTSTSSFTFFCADPKQGNVGSGLRQHM</sequence>
<dbReference type="Proteomes" id="UP000009340">
    <property type="component" value="Unassembled WGS sequence"/>
</dbReference>
<evidence type="ECO:0000313" key="1">
    <source>
        <dbReference type="EMBL" id="CCJ74288.1"/>
    </source>
</evidence>
<accession>K8A319</accession>
<evidence type="ECO:0000313" key="2">
    <source>
        <dbReference type="Proteomes" id="UP000009340"/>
    </source>
</evidence>
<gene>
    <name evidence="1" type="ORF">BN137_3686</name>
</gene>